<name>A0A7C9N4I2_9BACT</name>
<proteinExistence type="predicted"/>
<evidence type="ECO:0000313" key="1">
    <source>
        <dbReference type="EMBL" id="MYL82455.1"/>
    </source>
</evidence>
<gene>
    <name evidence="1" type="ORF">GTA51_04790</name>
</gene>
<reference evidence="1 2" key="1">
    <citation type="submission" date="2020-01" db="EMBL/GenBank/DDBJ databases">
        <title>Genome sequence of Desulfovibrio aerotolerans DSM 16695(T).</title>
        <authorList>
            <person name="Karnachuk O."/>
            <person name="Avakyan M."/>
            <person name="Mardanov A."/>
            <person name="Kadnikov V."/>
            <person name="Ravin N."/>
        </authorList>
    </citation>
    <scope>NUCLEOTIDE SEQUENCE [LARGE SCALE GENOMIC DNA]</scope>
    <source>
        <strain evidence="1 2">DSM 16695</strain>
    </source>
</reference>
<accession>A0A7C9N4I2</accession>
<evidence type="ECO:0000313" key="2">
    <source>
        <dbReference type="Proteomes" id="UP000482487"/>
    </source>
</evidence>
<sequence length="78" mass="9107">MSNNKPFKTTWAGMNDKIHTPKLTRSVGKTGFEANDARLEMEKSKSISTNKIHDPDFDISPNHKWLMIRLFLKQMHHQ</sequence>
<keyword evidence="2" id="KW-1185">Reference proteome</keyword>
<protein>
    <submittedName>
        <fullName evidence="1">Uncharacterized protein</fullName>
    </submittedName>
</protein>
<organism evidence="1 2">
    <name type="scientific">Solidesulfovibrio aerotolerans</name>
    <dbReference type="NCBI Taxonomy" id="295255"/>
    <lineage>
        <taxon>Bacteria</taxon>
        <taxon>Pseudomonadati</taxon>
        <taxon>Thermodesulfobacteriota</taxon>
        <taxon>Desulfovibrionia</taxon>
        <taxon>Desulfovibrionales</taxon>
        <taxon>Desulfovibrionaceae</taxon>
        <taxon>Solidesulfovibrio</taxon>
    </lineage>
</organism>
<dbReference type="RefSeq" id="WP_160959146.1">
    <property type="nucleotide sequence ID" value="NZ_WVUD01000005.1"/>
</dbReference>
<comment type="caution">
    <text evidence="1">The sequence shown here is derived from an EMBL/GenBank/DDBJ whole genome shotgun (WGS) entry which is preliminary data.</text>
</comment>
<dbReference type="EMBL" id="WVUD01000005">
    <property type="protein sequence ID" value="MYL82455.1"/>
    <property type="molecule type" value="Genomic_DNA"/>
</dbReference>
<dbReference type="Proteomes" id="UP000482487">
    <property type="component" value="Unassembled WGS sequence"/>
</dbReference>
<dbReference type="AlphaFoldDB" id="A0A7C9N4I2"/>